<dbReference type="EMBL" id="PCXM01000018">
    <property type="protein sequence ID" value="PIR40212.1"/>
    <property type="molecule type" value="Genomic_DNA"/>
</dbReference>
<feature type="domain" description="ArnR1-like winged helix-turn-helix" evidence="1">
    <location>
        <begin position="20"/>
        <end position="87"/>
    </location>
</feature>
<evidence type="ECO:0000313" key="2">
    <source>
        <dbReference type="EMBL" id="PIR40212.1"/>
    </source>
</evidence>
<organism evidence="2 3">
    <name type="scientific">Candidatus Zambryskibacteria bacterium CG10_big_fil_rev_8_21_14_0_10_34_34</name>
    <dbReference type="NCBI Taxonomy" id="1975114"/>
    <lineage>
        <taxon>Bacteria</taxon>
        <taxon>Candidatus Zambryskiibacteriota</taxon>
    </lineage>
</organism>
<gene>
    <name evidence="2" type="ORF">COV33_00990</name>
</gene>
<evidence type="ECO:0000313" key="3">
    <source>
        <dbReference type="Proteomes" id="UP000230828"/>
    </source>
</evidence>
<protein>
    <recommendedName>
        <fullName evidence="1">ArnR1-like winged helix-turn-helix domain-containing protein</fullName>
    </recommendedName>
</protein>
<dbReference type="Pfam" id="PF14947">
    <property type="entry name" value="HTH_45"/>
    <property type="match status" value="1"/>
</dbReference>
<dbReference type="SUPFAM" id="SSF46785">
    <property type="entry name" value="Winged helix' DNA-binding domain"/>
    <property type="match status" value="1"/>
</dbReference>
<name>A0A2H0R115_9BACT</name>
<dbReference type="Proteomes" id="UP000230828">
    <property type="component" value="Unassembled WGS sequence"/>
</dbReference>
<evidence type="ECO:0000259" key="1">
    <source>
        <dbReference type="Pfam" id="PF14947"/>
    </source>
</evidence>
<dbReference type="InterPro" id="IPR036388">
    <property type="entry name" value="WH-like_DNA-bd_sf"/>
</dbReference>
<dbReference type="AlphaFoldDB" id="A0A2H0R115"/>
<dbReference type="Gene3D" id="1.10.10.10">
    <property type="entry name" value="Winged helix-like DNA-binding domain superfamily/Winged helix DNA-binding domain"/>
    <property type="match status" value="1"/>
</dbReference>
<dbReference type="InterPro" id="IPR038723">
    <property type="entry name" value="ArnR1-like_HTH"/>
</dbReference>
<accession>A0A2H0R115</accession>
<comment type="caution">
    <text evidence="2">The sequence shown here is derived from an EMBL/GenBank/DDBJ whole genome shotgun (WGS) entry which is preliminary data.</text>
</comment>
<reference evidence="2 3" key="1">
    <citation type="submission" date="2017-09" db="EMBL/GenBank/DDBJ databases">
        <title>Depth-based differentiation of microbial function through sediment-hosted aquifers and enrichment of novel symbionts in the deep terrestrial subsurface.</title>
        <authorList>
            <person name="Probst A.J."/>
            <person name="Ladd B."/>
            <person name="Jarett J.K."/>
            <person name="Geller-Mcgrath D.E."/>
            <person name="Sieber C.M."/>
            <person name="Emerson J.B."/>
            <person name="Anantharaman K."/>
            <person name="Thomas B.C."/>
            <person name="Malmstrom R."/>
            <person name="Stieglmeier M."/>
            <person name="Klingl A."/>
            <person name="Woyke T."/>
            <person name="Ryan C.M."/>
            <person name="Banfield J.F."/>
        </authorList>
    </citation>
    <scope>NUCLEOTIDE SEQUENCE [LARGE SCALE GENOMIC DNA]</scope>
    <source>
        <strain evidence="2">CG10_big_fil_rev_8_21_14_0_10_34_34</strain>
    </source>
</reference>
<proteinExistence type="predicted"/>
<sequence length="89" mass="10083">MDDLALINWLHDGIYRIKALKILKSSPNFPKNVAKSLKIHKSSLSRILNDLHEKGLINKVTSSSRTITYVITPIGEEILNKIDKKNDTN</sequence>
<dbReference type="InterPro" id="IPR036390">
    <property type="entry name" value="WH_DNA-bd_sf"/>
</dbReference>